<evidence type="ECO:0000313" key="14">
    <source>
        <dbReference type="Proteomes" id="UP000189761"/>
    </source>
</evidence>
<protein>
    <recommendedName>
        <fullName evidence="9">Lipoprotein signal peptidase</fullName>
        <ecNumber evidence="9">3.4.23.36</ecNumber>
    </recommendedName>
    <alternativeName>
        <fullName evidence="9">Prolipoprotein signal peptidase</fullName>
    </alternativeName>
    <alternativeName>
        <fullName evidence="9">Signal peptidase II</fullName>
        <shortName evidence="9">SPase II</shortName>
    </alternativeName>
</protein>
<dbReference type="PROSITE" id="PS00855">
    <property type="entry name" value="SPASE_II"/>
    <property type="match status" value="1"/>
</dbReference>
<keyword evidence="4 9" id="KW-0812">Transmembrane</keyword>
<dbReference type="RefSeq" id="WP_058002578.1">
    <property type="nucleotide sequence ID" value="NZ_BOQX01000001.1"/>
</dbReference>
<feature type="transmembrane region" description="Helical" evidence="9">
    <location>
        <begin position="121"/>
        <end position="143"/>
    </location>
</feature>
<comment type="caution">
    <text evidence="13">The sequence shown here is derived from an EMBL/GenBank/DDBJ whole genome shotgun (WGS) entry which is preliminary data.</text>
</comment>
<keyword evidence="6 9" id="KW-0378">Hydrolase</keyword>
<evidence type="ECO:0000256" key="9">
    <source>
        <dbReference type="HAMAP-Rule" id="MF_00161"/>
    </source>
</evidence>
<organism evidence="13 14">
    <name type="scientific">Heyndrickxia oleronia</name>
    <dbReference type="NCBI Taxonomy" id="38875"/>
    <lineage>
        <taxon>Bacteria</taxon>
        <taxon>Bacillati</taxon>
        <taxon>Bacillota</taxon>
        <taxon>Bacilli</taxon>
        <taxon>Bacillales</taxon>
        <taxon>Bacillaceae</taxon>
        <taxon>Heyndrickxia</taxon>
    </lineage>
</organism>
<comment type="caution">
    <text evidence="9">Lacks conserved residue(s) required for the propagation of feature annotation.</text>
</comment>
<comment type="function">
    <text evidence="9 10">This protein specifically catalyzes the removal of signal peptides from prolipoproteins.</text>
</comment>
<evidence type="ECO:0000256" key="8">
    <source>
        <dbReference type="ARBA" id="ARBA00023136"/>
    </source>
</evidence>
<dbReference type="NCBIfam" id="TIGR00077">
    <property type="entry name" value="lspA"/>
    <property type="match status" value="1"/>
</dbReference>
<comment type="similarity">
    <text evidence="1 9 11">Belongs to the peptidase A8 family.</text>
</comment>
<comment type="catalytic activity">
    <reaction evidence="9 10">
        <text>Release of signal peptides from bacterial membrane prolipoproteins. Hydrolyzes -Xaa-Yaa-Zaa-|-(S,diacylglyceryl)Cys-, in which Xaa is hydrophobic (preferably Leu), and Yaa (Ala or Ser) and Zaa (Gly or Ala) have small, neutral side chains.</text>
        <dbReference type="EC" id="3.4.23.36"/>
    </reaction>
</comment>
<accession>A0A8E2LGK9</accession>
<dbReference type="GeneID" id="79866274"/>
<reference evidence="13 14" key="1">
    <citation type="submission" date="2017-01" db="EMBL/GenBank/DDBJ databases">
        <title>Draft genome sequence of Bacillus oleronius.</title>
        <authorList>
            <person name="Allam M."/>
        </authorList>
    </citation>
    <scope>NUCLEOTIDE SEQUENCE [LARGE SCALE GENOMIC DNA]</scope>
    <source>
        <strain evidence="13 14">DSM 9356</strain>
    </source>
</reference>
<dbReference type="InterPro" id="IPR001872">
    <property type="entry name" value="Peptidase_A8"/>
</dbReference>
<dbReference type="GO" id="GO:0005886">
    <property type="term" value="C:plasma membrane"/>
    <property type="evidence" value="ECO:0007669"/>
    <property type="project" value="UniProtKB-SubCell"/>
</dbReference>
<dbReference type="EMBL" id="JAROYP010000004">
    <property type="protein sequence ID" value="MDH5161120.1"/>
    <property type="molecule type" value="Genomic_DNA"/>
</dbReference>
<feature type="transmembrane region" description="Helical" evidence="9">
    <location>
        <begin position="83"/>
        <end position="101"/>
    </location>
</feature>
<proteinExistence type="inferred from homology"/>
<keyword evidence="8 9" id="KW-0472">Membrane</keyword>
<evidence type="ECO:0000313" key="12">
    <source>
        <dbReference type="EMBL" id="MDH5161120.1"/>
    </source>
</evidence>
<evidence type="ECO:0000313" key="13">
    <source>
        <dbReference type="EMBL" id="OOP69259.1"/>
    </source>
</evidence>
<feature type="transmembrane region" description="Helical" evidence="9">
    <location>
        <begin position="58"/>
        <end position="76"/>
    </location>
</feature>
<comment type="pathway">
    <text evidence="9">Protein modification; lipoprotein biosynthesis (signal peptide cleavage).</text>
</comment>
<dbReference type="PRINTS" id="PR00781">
    <property type="entry name" value="LIPOSIGPTASE"/>
</dbReference>
<evidence type="ECO:0000256" key="1">
    <source>
        <dbReference type="ARBA" id="ARBA00006139"/>
    </source>
</evidence>
<keyword evidence="5 9" id="KW-0064">Aspartyl protease</keyword>
<keyword evidence="3 9" id="KW-0645">Protease</keyword>
<feature type="active site" evidence="9">
    <location>
        <position position="127"/>
    </location>
</feature>
<evidence type="ECO:0000256" key="3">
    <source>
        <dbReference type="ARBA" id="ARBA00022670"/>
    </source>
</evidence>
<gene>
    <name evidence="9 12" type="primary">lspA</name>
    <name evidence="13" type="ORF">BWZ43_06210</name>
    <name evidence="12" type="ORF">P5X88_09235</name>
</gene>
<comment type="subcellular location">
    <subcellularLocation>
        <location evidence="9">Cell membrane</location>
        <topology evidence="9">Multi-pass membrane protein</topology>
    </subcellularLocation>
</comment>
<reference evidence="12" key="2">
    <citation type="submission" date="2023-03" db="EMBL/GenBank/DDBJ databases">
        <title>Bacterial isolates from washroom surfaces on a university campus.</title>
        <authorList>
            <person name="Holman D.B."/>
            <person name="Gzyl K.E."/>
            <person name="Taheri A.E."/>
        </authorList>
    </citation>
    <scope>NUCLEOTIDE SEQUENCE</scope>
    <source>
        <strain evidence="12">RD03</strain>
    </source>
</reference>
<dbReference type="Pfam" id="PF01252">
    <property type="entry name" value="Peptidase_A8"/>
    <property type="match status" value="1"/>
</dbReference>
<dbReference type="Proteomes" id="UP000189761">
    <property type="component" value="Unassembled WGS sequence"/>
</dbReference>
<dbReference type="GO" id="GO:0006508">
    <property type="term" value="P:proteolysis"/>
    <property type="evidence" value="ECO:0007669"/>
    <property type="project" value="UniProtKB-KW"/>
</dbReference>
<keyword evidence="2 9" id="KW-1003">Cell membrane</keyword>
<dbReference type="EMBL" id="MTLA01000063">
    <property type="protein sequence ID" value="OOP69259.1"/>
    <property type="molecule type" value="Genomic_DNA"/>
</dbReference>
<dbReference type="PANTHER" id="PTHR33695:SF1">
    <property type="entry name" value="LIPOPROTEIN SIGNAL PEPTIDASE"/>
    <property type="match status" value="1"/>
</dbReference>
<dbReference type="PANTHER" id="PTHR33695">
    <property type="entry name" value="LIPOPROTEIN SIGNAL PEPTIDASE"/>
    <property type="match status" value="1"/>
</dbReference>
<evidence type="ECO:0000256" key="7">
    <source>
        <dbReference type="ARBA" id="ARBA00022989"/>
    </source>
</evidence>
<dbReference type="HAMAP" id="MF_00161">
    <property type="entry name" value="LspA"/>
    <property type="match status" value="1"/>
</dbReference>
<keyword evidence="7 9" id="KW-1133">Transmembrane helix</keyword>
<dbReference type="EC" id="3.4.23.36" evidence="9"/>
<dbReference type="AlphaFoldDB" id="A0A8E2LGK9"/>
<name>A0A8E2LGK9_9BACI</name>
<evidence type="ECO:0000256" key="5">
    <source>
        <dbReference type="ARBA" id="ARBA00022750"/>
    </source>
</evidence>
<dbReference type="Proteomes" id="UP001159179">
    <property type="component" value="Unassembled WGS sequence"/>
</dbReference>
<evidence type="ECO:0000256" key="6">
    <source>
        <dbReference type="ARBA" id="ARBA00022801"/>
    </source>
</evidence>
<evidence type="ECO:0000256" key="11">
    <source>
        <dbReference type="RuleBase" id="RU004181"/>
    </source>
</evidence>
<keyword evidence="14" id="KW-1185">Reference proteome</keyword>
<dbReference type="UniPathway" id="UPA00665"/>
<sequence length="161" mass="18264">MIYYILALFVIALDQITKMLVVKNMEIGESINIIEDVFSITSHRNRGAAWGILEGQMWLFYLITIIVVGGIIYYLYKYAKGKPLLGISLAFMLGGAIGNFIDRLIRQEVVDFLYARIIDFPIFNIADASLTIGVILLLIQMLIEERKSKEKTYGKNGTHHS</sequence>
<evidence type="ECO:0000256" key="4">
    <source>
        <dbReference type="ARBA" id="ARBA00022692"/>
    </source>
</evidence>
<evidence type="ECO:0000256" key="2">
    <source>
        <dbReference type="ARBA" id="ARBA00022475"/>
    </source>
</evidence>
<dbReference type="GO" id="GO:0004190">
    <property type="term" value="F:aspartic-type endopeptidase activity"/>
    <property type="evidence" value="ECO:0007669"/>
    <property type="project" value="UniProtKB-UniRule"/>
</dbReference>
<feature type="active site" evidence="9">
    <location>
        <position position="111"/>
    </location>
</feature>
<evidence type="ECO:0000256" key="10">
    <source>
        <dbReference type="RuleBase" id="RU000594"/>
    </source>
</evidence>